<sequence length="145" mass="16302">MKRLFSILIVLSTLSCSKDGVVRNPYLQEVGFRFDMNLNLPKYSQLTNIGSIVFVDNAGVGIRGVYVIQSGIDQYRAFEATCPNHVPNDCSTMTQNGLEVTCSCDDLVYNLFTGQLINPPEEGKRYYDMLEYRATRSGRIILVTN</sequence>
<keyword evidence="2" id="KW-1185">Reference proteome</keyword>
<dbReference type="RefSeq" id="WP_076453458.1">
    <property type="nucleotide sequence ID" value="NZ_FTOB01000001.1"/>
</dbReference>
<organism evidence="1 2">
    <name type="scientific">Zobellia uliginosa</name>
    <dbReference type="NCBI Taxonomy" id="143224"/>
    <lineage>
        <taxon>Bacteria</taxon>
        <taxon>Pseudomonadati</taxon>
        <taxon>Bacteroidota</taxon>
        <taxon>Flavobacteriia</taxon>
        <taxon>Flavobacteriales</taxon>
        <taxon>Flavobacteriaceae</taxon>
        <taxon>Zobellia</taxon>
    </lineage>
</organism>
<dbReference type="PROSITE" id="PS51257">
    <property type="entry name" value="PROKAR_LIPOPROTEIN"/>
    <property type="match status" value="1"/>
</dbReference>
<dbReference type="InterPro" id="IPR036922">
    <property type="entry name" value="Rieske_2Fe-2S_sf"/>
</dbReference>
<dbReference type="GO" id="GO:0051213">
    <property type="term" value="F:dioxygenase activity"/>
    <property type="evidence" value="ECO:0007669"/>
    <property type="project" value="UniProtKB-KW"/>
</dbReference>
<keyword evidence="1" id="KW-0560">Oxidoreductase</keyword>
<accession>A0ABY1KJ74</accession>
<proteinExistence type="predicted"/>
<comment type="caution">
    <text evidence="1">The sequence shown here is derived from an EMBL/GenBank/DDBJ whole genome shotgun (WGS) entry which is preliminary data.</text>
</comment>
<evidence type="ECO:0000313" key="2">
    <source>
        <dbReference type="Proteomes" id="UP000185728"/>
    </source>
</evidence>
<dbReference type="EMBL" id="FTOB01000001">
    <property type="protein sequence ID" value="SIS40816.1"/>
    <property type="molecule type" value="Genomic_DNA"/>
</dbReference>
<dbReference type="SUPFAM" id="SSF50022">
    <property type="entry name" value="ISP domain"/>
    <property type="match status" value="1"/>
</dbReference>
<evidence type="ECO:0000313" key="1">
    <source>
        <dbReference type="EMBL" id="SIS40816.1"/>
    </source>
</evidence>
<reference evidence="1 2" key="1">
    <citation type="submission" date="2017-01" db="EMBL/GenBank/DDBJ databases">
        <authorList>
            <person name="Varghese N."/>
            <person name="Submissions S."/>
        </authorList>
    </citation>
    <scope>NUCLEOTIDE SEQUENCE [LARGE SCALE GENOMIC DNA]</scope>
    <source>
        <strain evidence="1 2">DSM 2061</strain>
    </source>
</reference>
<keyword evidence="1" id="KW-0223">Dioxygenase</keyword>
<dbReference type="Proteomes" id="UP000185728">
    <property type="component" value="Unassembled WGS sequence"/>
</dbReference>
<name>A0ABY1KJ74_9FLAO</name>
<gene>
    <name evidence="1" type="ORF">SAMN05421766_101629</name>
</gene>
<protein>
    <submittedName>
        <fullName evidence="1">Ferredoxin subunit of nitrite reductase or a ring-hydroxylating dioxygenase</fullName>
    </submittedName>
</protein>